<dbReference type="RefSeq" id="WP_075442170.1">
    <property type="nucleotide sequence ID" value="NZ_FOQK01000003.1"/>
</dbReference>
<evidence type="ECO:0000256" key="5">
    <source>
        <dbReference type="HAMAP-Rule" id="MF_00909"/>
    </source>
</evidence>
<dbReference type="SMART" id="SM00864">
    <property type="entry name" value="Tubulin"/>
    <property type="match status" value="1"/>
</dbReference>
<evidence type="ECO:0000256" key="2">
    <source>
        <dbReference type="ARBA" id="ARBA00022741"/>
    </source>
</evidence>
<evidence type="ECO:0000256" key="3">
    <source>
        <dbReference type="ARBA" id="ARBA00023134"/>
    </source>
</evidence>
<evidence type="ECO:0000256" key="4">
    <source>
        <dbReference type="ARBA" id="ARBA00023210"/>
    </source>
</evidence>
<dbReference type="GO" id="GO:0000917">
    <property type="term" value="P:division septum assembly"/>
    <property type="evidence" value="ECO:0007669"/>
    <property type="project" value="UniProtKB-KW"/>
</dbReference>
<dbReference type="Pfam" id="PF00091">
    <property type="entry name" value="Tubulin"/>
    <property type="match status" value="1"/>
</dbReference>
<dbReference type="GO" id="GO:0005525">
    <property type="term" value="F:GTP binding"/>
    <property type="evidence" value="ECO:0007669"/>
    <property type="project" value="UniProtKB-UniRule"/>
</dbReference>
<dbReference type="AlphaFoldDB" id="A0A1I3CF74"/>
<proteinExistence type="inferred from homology"/>
<dbReference type="InterPro" id="IPR037103">
    <property type="entry name" value="Tubulin/FtsZ-like_C"/>
</dbReference>
<dbReference type="Gene3D" id="3.40.50.1440">
    <property type="entry name" value="Tubulin/FtsZ, GTPase domain"/>
    <property type="match status" value="1"/>
</dbReference>
<evidence type="ECO:0000313" key="11">
    <source>
        <dbReference type="Proteomes" id="UP000183639"/>
    </source>
</evidence>
<feature type="binding site" evidence="5">
    <location>
        <position position="146"/>
    </location>
    <ligand>
        <name>GTP</name>
        <dbReference type="ChEBI" id="CHEBI:37565"/>
    </ligand>
</feature>
<feature type="domain" description="Tubulin/FtsZ GTPase" evidence="8">
    <location>
        <begin position="14"/>
        <end position="209"/>
    </location>
</feature>
<comment type="similarity">
    <text evidence="1 5 7">Belongs to the FtsZ family.</text>
</comment>
<keyword evidence="4 5" id="KW-0717">Septation</keyword>
<dbReference type="InterPro" id="IPR003008">
    <property type="entry name" value="Tubulin_FtsZ_GTPase"/>
</dbReference>
<keyword evidence="5" id="KW-0963">Cytoplasm</keyword>
<comment type="subcellular location">
    <subcellularLocation>
        <location evidence="5">Cytoplasm</location>
    </subcellularLocation>
    <text evidence="5">Assembles at midcell at the inner surface of the cytoplasmic membrane.</text>
</comment>
<dbReference type="InterPro" id="IPR045061">
    <property type="entry name" value="FtsZ/CetZ"/>
</dbReference>
<dbReference type="OrthoDB" id="1668810at2"/>
<keyword evidence="2 5" id="KW-0547">Nucleotide-binding</keyword>
<organism evidence="10 11">
    <name type="scientific">Selenomonas ruminantium</name>
    <dbReference type="NCBI Taxonomy" id="971"/>
    <lineage>
        <taxon>Bacteria</taxon>
        <taxon>Bacillati</taxon>
        <taxon>Bacillota</taxon>
        <taxon>Negativicutes</taxon>
        <taxon>Selenomonadales</taxon>
        <taxon>Selenomonadaceae</taxon>
        <taxon>Selenomonas</taxon>
    </lineage>
</organism>
<evidence type="ECO:0000256" key="6">
    <source>
        <dbReference type="NCBIfam" id="TIGR00065"/>
    </source>
</evidence>
<evidence type="ECO:0000256" key="1">
    <source>
        <dbReference type="ARBA" id="ARBA00009690"/>
    </source>
</evidence>
<comment type="subunit">
    <text evidence="5">Homodimer. Polymerizes to form a dynamic ring structure in a strictly GTP-dependent manner. Interacts directly with several other division proteins.</text>
</comment>
<dbReference type="GO" id="GO:0005737">
    <property type="term" value="C:cytoplasm"/>
    <property type="evidence" value="ECO:0007669"/>
    <property type="project" value="UniProtKB-SubCell"/>
</dbReference>
<dbReference type="InterPro" id="IPR024757">
    <property type="entry name" value="FtsZ_C"/>
</dbReference>
<dbReference type="Proteomes" id="UP000183639">
    <property type="component" value="Unassembled WGS sequence"/>
</dbReference>
<evidence type="ECO:0000259" key="8">
    <source>
        <dbReference type="SMART" id="SM00864"/>
    </source>
</evidence>
<dbReference type="InterPro" id="IPR008280">
    <property type="entry name" value="Tub_FtsZ_C"/>
</dbReference>
<accession>A0A1I3CF74</accession>
<gene>
    <name evidence="5" type="primary">ftsZ</name>
    <name evidence="10" type="ORF">SAMN04487861_10396</name>
</gene>
<dbReference type="GO" id="GO:0051258">
    <property type="term" value="P:protein polymerization"/>
    <property type="evidence" value="ECO:0007669"/>
    <property type="project" value="UniProtKB-UniRule"/>
</dbReference>
<comment type="caution">
    <text evidence="5">Lacks conserved residue(s) required for the propagation of feature annotation.</text>
</comment>
<sequence>MTPDETSIIKPKVKIKVFGVGGGGNSVLMRMGQHNELEIELIAINTDAKQLQLVEQSGVRCIQIGESLTRGRGTGGNIAVAEQAAKAEENKIKDALNGADLIFITAGMGGGTGTGAAPVVARLAKELGILSVGVVTVPFSFEGSRKKRTAMEGIVKMQSQMDALIAVENDNLMKLPENRRMTIVTAFEYADEVLKQAINCVAELILTTGVINVDFADVTTIFRQSDSSDALLGIGSSKRSAVDAVKAAAESPLIDKGLKGARGVILNLTGDHTLSLYDVDEATRYIVEHADPEVNIILGTVVDDSMNGNVQATIIATDFADSVVMKSPTVKVPESKVQKTAFSLDTPSFMNKTKEKTAFKQPGAFAIPAFKLTDDPQDKK</sequence>
<keyword evidence="5 7" id="KW-0131">Cell cycle</keyword>
<evidence type="ECO:0000313" key="10">
    <source>
        <dbReference type="EMBL" id="SFH73063.1"/>
    </source>
</evidence>
<dbReference type="InterPro" id="IPR018316">
    <property type="entry name" value="Tubulin/FtsZ_2-layer-sand-dom"/>
</dbReference>
<dbReference type="Gene3D" id="3.30.1330.20">
    <property type="entry name" value="Tubulin/FtsZ, C-terminal domain"/>
    <property type="match status" value="1"/>
</dbReference>
<dbReference type="PROSITE" id="PS01135">
    <property type="entry name" value="FTSZ_2"/>
    <property type="match status" value="1"/>
</dbReference>
<keyword evidence="5 7" id="KW-0132">Cell division</keyword>
<dbReference type="GO" id="GO:0003924">
    <property type="term" value="F:GTPase activity"/>
    <property type="evidence" value="ECO:0007669"/>
    <property type="project" value="UniProtKB-UniRule"/>
</dbReference>
<dbReference type="HAMAP" id="MF_00909">
    <property type="entry name" value="FtsZ"/>
    <property type="match status" value="1"/>
</dbReference>
<dbReference type="GO" id="GO:0043093">
    <property type="term" value="P:FtsZ-dependent cytokinesis"/>
    <property type="evidence" value="ECO:0007669"/>
    <property type="project" value="UniProtKB-UniRule"/>
</dbReference>
<dbReference type="SUPFAM" id="SSF55307">
    <property type="entry name" value="Tubulin C-terminal domain-like"/>
    <property type="match status" value="1"/>
</dbReference>
<dbReference type="CDD" id="cd02201">
    <property type="entry name" value="FtsZ_type1"/>
    <property type="match status" value="1"/>
</dbReference>
<dbReference type="PRINTS" id="PR00423">
    <property type="entry name" value="CELLDVISFTSZ"/>
</dbReference>
<reference evidence="10 11" key="1">
    <citation type="submission" date="2016-10" db="EMBL/GenBank/DDBJ databases">
        <authorList>
            <person name="de Groot N.N."/>
        </authorList>
    </citation>
    <scope>NUCLEOTIDE SEQUENCE [LARGE SCALE GENOMIC DNA]</scope>
    <source>
        <strain evidence="10 11">Z108</strain>
    </source>
</reference>
<dbReference type="NCBIfam" id="TIGR00065">
    <property type="entry name" value="ftsZ"/>
    <property type="match status" value="1"/>
</dbReference>
<feature type="binding site" evidence="5">
    <location>
        <begin position="111"/>
        <end position="113"/>
    </location>
    <ligand>
        <name>GTP</name>
        <dbReference type="ChEBI" id="CHEBI:37565"/>
    </ligand>
</feature>
<name>A0A1I3CF74_SELRU</name>
<dbReference type="PANTHER" id="PTHR30314">
    <property type="entry name" value="CELL DIVISION PROTEIN FTSZ-RELATED"/>
    <property type="match status" value="1"/>
</dbReference>
<dbReference type="InterPro" id="IPR020805">
    <property type="entry name" value="Cell_div_FtsZ_CS"/>
</dbReference>
<dbReference type="Pfam" id="PF12327">
    <property type="entry name" value="FtsZ_C"/>
    <property type="match status" value="1"/>
</dbReference>
<dbReference type="SUPFAM" id="SSF52490">
    <property type="entry name" value="Tubulin nucleotide-binding domain-like"/>
    <property type="match status" value="1"/>
</dbReference>
<feature type="binding site" evidence="5">
    <location>
        <position position="142"/>
    </location>
    <ligand>
        <name>GTP</name>
        <dbReference type="ChEBI" id="CHEBI:37565"/>
    </ligand>
</feature>
<feature type="domain" description="Tubulin/FtsZ 2-layer sandwich" evidence="9">
    <location>
        <begin position="211"/>
        <end position="328"/>
    </location>
</feature>
<comment type="function">
    <text evidence="5 7">Essential cell division protein that forms a contractile ring structure (Z ring) at the future cell division site. The regulation of the ring assembly controls the timing and the location of cell division. One of the functions of the FtsZ ring is to recruit other cell division proteins to the septum to produce a new cell wall between the dividing cells. Binds GTP and shows GTPase activity.</text>
</comment>
<dbReference type="GO" id="GO:0032153">
    <property type="term" value="C:cell division site"/>
    <property type="evidence" value="ECO:0007669"/>
    <property type="project" value="UniProtKB-UniRule"/>
</dbReference>
<feature type="binding site" evidence="5">
    <location>
        <position position="191"/>
    </location>
    <ligand>
        <name>GTP</name>
        <dbReference type="ChEBI" id="CHEBI:37565"/>
    </ligand>
</feature>
<dbReference type="PANTHER" id="PTHR30314:SF3">
    <property type="entry name" value="MITOCHONDRIAL DIVISION PROTEIN FSZA"/>
    <property type="match status" value="1"/>
</dbReference>
<keyword evidence="3 5" id="KW-0342">GTP-binding</keyword>
<evidence type="ECO:0000256" key="7">
    <source>
        <dbReference type="RuleBase" id="RU000631"/>
    </source>
</evidence>
<dbReference type="SMART" id="SM00865">
    <property type="entry name" value="Tubulin_C"/>
    <property type="match status" value="1"/>
</dbReference>
<protein>
    <recommendedName>
        <fullName evidence="5 6">Cell division protein FtsZ</fullName>
    </recommendedName>
</protein>
<evidence type="ECO:0000259" key="9">
    <source>
        <dbReference type="SMART" id="SM00865"/>
    </source>
</evidence>
<dbReference type="EMBL" id="FOQK01000003">
    <property type="protein sequence ID" value="SFH73063.1"/>
    <property type="molecule type" value="Genomic_DNA"/>
</dbReference>
<dbReference type="InterPro" id="IPR036525">
    <property type="entry name" value="Tubulin/FtsZ_GTPase_sf"/>
</dbReference>
<dbReference type="InterPro" id="IPR000158">
    <property type="entry name" value="Cell_div_FtsZ"/>
</dbReference>